<organism evidence="5 6">
    <name type="scientific">Maledivibacter halophilus</name>
    <dbReference type="NCBI Taxonomy" id="36842"/>
    <lineage>
        <taxon>Bacteria</taxon>
        <taxon>Bacillati</taxon>
        <taxon>Bacillota</taxon>
        <taxon>Clostridia</taxon>
        <taxon>Peptostreptococcales</taxon>
        <taxon>Caminicellaceae</taxon>
        <taxon>Maledivibacter</taxon>
    </lineage>
</organism>
<keyword evidence="2" id="KW-0805">Transcription regulation</keyword>
<reference evidence="5 6" key="1">
    <citation type="submission" date="2017-02" db="EMBL/GenBank/DDBJ databases">
        <authorList>
            <person name="Peterson S.W."/>
        </authorList>
    </citation>
    <scope>NUCLEOTIDE SEQUENCE [LARGE SCALE GENOMIC DNA]</scope>
    <source>
        <strain evidence="5 6">M1</strain>
    </source>
</reference>
<dbReference type="Proteomes" id="UP000190285">
    <property type="component" value="Unassembled WGS sequence"/>
</dbReference>
<dbReference type="OrthoDB" id="9795583at2"/>
<accession>A0A1T5M8C7</accession>
<keyword evidence="6" id="KW-1185">Reference proteome</keyword>
<dbReference type="InterPro" id="IPR036388">
    <property type="entry name" value="WH-like_DNA-bd_sf"/>
</dbReference>
<proteinExistence type="inferred from homology"/>
<dbReference type="RefSeq" id="WP_079494188.1">
    <property type="nucleotide sequence ID" value="NZ_FUZT01000011.1"/>
</dbReference>
<dbReference type="Gene3D" id="1.10.10.10">
    <property type="entry name" value="Winged helix-like DNA-binding domain superfamily/Winged helix DNA-binding domain"/>
    <property type="match status" value="1"/>
</dbReference>
<evidence type="ECO:0000256" key="1">
    <source>
        <dbReference type="ARBA" id="ARBA00011046"/>
    </source>
</evidence>
<sequence length="128" mass="14777">MSKLVSKITDSEAEVMNVLWEAGHQLPFADIRKTLEERSNWETSTIKTLLRRLSKKGVVLATKKEVFYYKPMVSKEEYNEYITQSLIDRLYCGSAKKLVASLVGNKKLNDNDIEELRTLFKVGEDKDE</sequence>
<evidence type="ECO:0000313" key="6">
    <source>
        <dbReference type="Proteomes" id="UP000190285"/>
    </source>
</evidence>
<dbReference type="Gene3D" id="1.10.4040.10">
    <property type="entry name" value="Penicillinase repressor domain"/>
    <property type="match status" value="1"/>
</dbReference>
<dbReference type="InterPro" id="IPR036390">
    <property type="entry name" value="WH_DNA-bd_sf"/>
</dbReference>
<protein>
    <submittedName>
        <fullName evidence="5">Predicted transcriptional regulator</fullName>
    </submittedName>
</protein>
<evidence type="ECO:0000256" key="4">
    <source>
        <dbReference type="ARBA" id="ARBA00023163"/>
    </source>
</evidence>
<dbReference type="STRING" id="36842.SAMN02194393_04081"/>
<dbReference type="GO" id="GO:0045892">
    <property type="term" value="P:negative regulation of DNA-templated transcription"/>
    <property type="evidence" value="ECO:0007669"/>
    <property type="project" value="InterPro"/>
</dbReference>
<name>A0A1T5M8C7_9FIRM</name>
<keyword evidence="4" id="KW-0804">Transcription</keyword>
<dbReference type="AlphaFoldDB" id="A0A1T5M8C7"/>
<dbReference type="EMBL" id="FUZT01000011">
    <property type="protein sequence ID" value="SKC84353.1"/>
    <property type="molecule type" value="Genomic_DNA"/>
</dbReference>
<evidence type="ECO:0000313" key="5">
    <source>
        <dbReference type="EMBL" id="SKC84353.1"/>
    </source>
</evidence>
<keyword evidence="3" id="KW-0238">DNA-binding</keyword>
<gene>
    <name evidence="5" type="ORF">SAMN02194393_04081</name>
</gene>
<dbReference type="PIRSF" id="PIRSF019455">
    <property type="entry name" value="CopR_AtkY"/>
    <property type="match status" value="1"/>
</dbReference>
<dbReference type="SUPFAM" id="SSF46785">
    <property type="entry name" value="Winged helix' DNA-binding domain"/>
    <property type="match status" value="1"/>
</dbReference>
<dbReference type="Pfam" id="PF03965">
    <property type="entry name" value="Penicillinase_R"/>
    <property type="match status" value="1"/>
</dbReference>
<evidence type="ECO:0000256" key="3">
    <source>
        <dbReference type="ARBA" id="ARBA00023125"/>
    </source>
</evidence>
<dbReference type="InterPro" id="IPR005650">
    <property type="entry name" value="BlaI_family"/>
</dbReference>
<evidence type="ECO:0000256" key="2">
    <source>
        <dbReference type="ARBA" id="ARBA00023015"/>
    </source>
</evidence>
<dbReference type="GO" id="GO:0003677">
    <property type="term" value="F:DNA binding"/>
    <property type="evidence" value="ECO:0007669"/>
    <property type="project" value="UniProtKB-KW"/>
</dbReference>
<comment type="similarity">
    <text evidence="1">Belongs to the BlaI transcriptional regulatory family.</text>
</comment>